<comment type="caution">
    <text evidence="1">The sequence shown here is derived from an EMBL/GenBank/DDBJ whole genome shotgun (WGS) entry which is preliminary data.</text>
</comment>
<feature type="non-terminal residue" evidence="1">
    <location>
        <position position="1"/>
    </location>
</feature>
<organism evidence="1 2">
    <name type="scientific">Mucuna pruriens</name>
    <name type="common">Velvet bean</name>
    <name type="synonym">Dolichos pruriens</name>
    <dbReference type="NCBI Taxonomy" id="157652"/>
    <lineage>
        <taxon>Eukaryota</taxon>
        <taxon>Viridiplantae</taxon>
        <taxon>Streptophyta</taxon>
        <taxon>Embryophyta</taxon>
        <taxon>Tracheophyta</taxon>
        <taxon>Spermatophyta</taxon>
        <taxon>Magnoliopsida</taxon>
        <taxon>eudicotyledons</taxon>
        <taxon>Gunneridae</taxon>
        <taxon>Pentapetalae</taxon>
        <taxon>rosids</taxon>
        <taxon>fabids</taxon>
        <taxon>Fabales</taxon>
        <taxon>Fabaceae</taxon>
        <taxon>Papilionoideae</taxon>
        <taxon>50 kb inversion clade</taxon>
        <taxon>NPAAA clade</taxon>
        <taxon>indigoferoid/millettioid clade</taxon>
        <taxon>Phaseoleae</taxon>
        <taxon>Mucuna</taxon>
    </lineage>
</organism>
<name>A0A371ELA1_MUCPR</name>
<gene>
    <name evidence="1" type="ORF">CR513_54496</name>
</gene>
<dbReference type="EMBL" id="QJKJ01013311">
    <property type="protein sequence ID" value="RDX66709.1"/>
    <property type="molecule type" value="Genomic_DNA"/>
</dbReference>
<reference evidence="1" key="1">
    <citation type="submission" date="2018-05" db="EMBL/GenBank/DDBJ databases">
        <title>Draft genome of Mucuna pruriens seed.</title>
        <authorList>
            <person name="Nnadi N.E."/>
            <person name="Vos R."/>
            <person name="Hasami M.H."/>
            <person name="Devisetty U.K."/>
            <person name="Aguiy J.C."/>
        </authorList>
    </citation>
    <scope>NUCLEOTIDE SEQUENCE [LARGE SCALE GENOMIC DNA]</scope>
    <source>
        <strain evidence="1">JCA_2017</strain>
    </source>
</reference>
<protein>
    <submittedName>
        <fullName evidence="1">Uncharacterized protein</fullName>
    </submittedName>
</protein>
<accession>A0A371ELA1</accession>
<dbReference type="AlphaFoldDB" id="A0A371ELA1"/>
<evidence type="ECO:0000313" key="1">
    <source>
        <dbReference type="EMBL" id="RDX66709.1"/>
    </source>
</evidence>
<dbReference type="Proteomes" id="UP000257109">
    <property type="component" value="Unassembled WGS sequence"/>
</dbReference>
<sequence>MANFNLEGSNPISLTSSNAPLMPEDKIIESLLRNKKETFESVSPSSINNLTFCTTRSLPKKCRQARTQSMETPHQFIGRDYVVLEARVQNSGAPTHQFHDVGARGPFGE</sequence>
<evidence type="ECO:0000313" key="2">
    <source>
        <dbReference type="Proteomes" id="UP000257109"/>
    </source>
</evidence>
<proteinExistence type="predicted"/>
<keyword evidence="2" id="KW-1185">Reference proteome</keyword>